<keyword evidence="6" id="KW-0472">Membrane</keyword>
<sequence>MNMQTNDPMGKRVWILILVLLSIFCIIFFSAKDRVSVPLTNSVVTTLLAPFQSLSSAISNKSGNVITTVSQLIFVYDENRQLKDEVTKLREQSLQNNELVAENQRLRAFLDYKGKAKNFDLVTATVIARDPATWVNNVVIDRGSSDGIKKDMPVVTPEGLVGSVVEAYSGYSIVELITDPRVSVGALIQRSDSRIAGIVKGDINKQSDVHMDNIPRSSDIQQGDQIITSGLGGIYPKGIFIGTVDDVQNESGGLLKYAVVKTAVDFQKLEDVAVVVNSRELPPDALIQQMQRAADGSSNEEGTAK</sequence>
<protein>
    <recommendedName>
        <fullName evidence="2 5">Cell shape-determining protein MreC</fullName>
    </recommendedName>
    <alternativeName>
        <fullName evidence="4 5">Cell shape protein MreC</fullName>
    </alternativeName>
</protein>
<keyword evidence="3 5" id="KW-0133">Cell shape</keyword>
<accession>A0ABT9Y542</accession>
<dbReference type="Proteomes" id="UP001239167">
    <property type="component" value="Unassembled WGS sequence"/>
</dbReference>
<keyword evidence="6" id="KW-0812">Transmembrane</keyword>
<dbReference type="NCBIfam" id="TIGR00219">
    <property type="entry name" value="mreC"/>
    <property type="match status" value="1"/>
</dbReference>
<dbReference type="InterPro" id="IPR055342">
    <property type="entry name" value="MreC_beta-barrel_core"/>
</dbReference>
<keyword evidence="6" id="KW-1133">Transmembrane helix</keyword>
<comment type="caution">
    <text evidence="8">The sequence shown here is derived from an EMBL/GenBank/DDBJ whole genome shotgun (WGS) entry which is preliminary data.</text>
</comment>
<dbReference type="Gene3D" id="2.40.10.350">
    <property type="entry name" value="Rod shape-determining protein MreC, domain 2"/>
    <property type="match status" value="1"/>
</dbReference>
<dbReference type="PANTHER" id="PTHR34138:SF1">
    <property type="entry name" value="CELL SHAPE-DETERMINING PROTEIN MREC"/>
    <property type="match status" value="1"/>
</dbReference>
<dbReference type="InterPro" id="IPR007221">
    <property type="entry name" value="MreC"/>
</dbReference>
<evidence type="ECO:0000313" key="8">
    <source>
        <dbReference type="EMBL" id="MDQ0202954.1"/>
    </source>
</evidence>
<comment type="similarity">
    <text evidence="1 5">Belongs to the MreC family.</text>
</comment>
<name>A0ABT9Y542_9FIRM</name>
<reference evidence="8 9" key="1">
    <citation type="submission" date="2023-07" db="EMBL/GenBank/DDBJ databases">
        <title>Genomic Encyclopedia of Type Strains, Phase IV (KMG-IV): sequencing the most valuable type-strain genomes for metagenomic binning, comparative biology and taxonomic classification.</title>
        <authorList>
            <person name="Goeker M."/>
        </authorList>
    </citation>
    <scope>NUCLEOTIDE SEQUENCE [LARGE SCALE GENOMIC DNA]</scope>
    <source>
        <strain evidence="8 9">DSM 16980</strain>
    </source>
</reference>
<dbReference type="PANTHER" id="PTHR34138">
    <property type="entry name" value="CELL SHAPE-DETERMINING PROTEIN MREC"/>
    <property type="match status" value="1"/>
</dbReference>
<evidence type="ECO:0000256" key="5">
    <source>
        <dbReference type="PIRNR" id="PIRNR038471"/>
    </source>
</evidence>
<evidence type="ECO:0000256" key="6">
    <source>
        <dbReference type="SAM" id="Phobius"/>
    </source>
</evidence>
<organism evidence="8 9">
    <name type="scientific">Pectinatus haikarae</name>
    <dbReference type="NCBI Taxonomy" id="349096"/>
    <lineage>
        <taxon>Bacteria</taxon>
        <taxon>Bacillati</taxon>
        <taxon>Bacillota</taxon>
        <taxon>Negativicutes</taxon>
        <taxon>Selenomonadales</taxon>
        <taxon>Selenomonadaceae</taxon>
        <taxon>Pectinatus</taxon>
    </lineage>
</organism>
<dbReference type="InterPro" id="IPR042177">
    <property type="entry name" value="Cell/Rod_1"/>
</dbReference>
<dbReference type="Gene3D" id="2.40.10.340">
    <property type="entry name" value="Rod shape-determining protein MreC, domain 1"/>
    <property type="match status" value="1"/>
</dbReference>
<evidence type="ECO:0000259" key="7">
    <source>
        <dbReference type="Pfam" id="PF04085"/>
    </source>
</evidence>
<gene>
    <name evidence="8" type="ORF">J2S01_000650</name>
</gene>
<dbReference type="PIRSF" id="PIRSF038471">
    <property type="entry name" value="MreC"/>
    <property type="match status" value="1"/>
</dbReference>
<evidence type="ECO:0000256" key="1">
    <source>
        <dbReference type="ARBA" id="ARBA00009369"/>
    </source>
</evidence>
<feature type="domain" description="Rod shape-determining protein MreC beta-barrel core" evidence="7">
    <location>
        <begin position="126"/>
        <end position="275"/>
    </location>
</feature>
<dbReference type="InterPro" id="IPR042175">
    <property type="entry name" value="Cell/Rod_MreC_2"/>
</dbReference>
<evidence type="ECO:0000256" key="2">
    <source>
        <dbReference type="ARBA" id="ARBA00013855"/>
    </source>
</evidence>
<dbReference type="RefSeq" id="WP_196605750.1">
    <property type="nucleotide sequence ID" value="NZ_CP116940.1"/>
</dbReference>
<evidence type="ECO:0000313" key="9">
    <source>
        <dbReference type="Proteomes" id="UP001239167"/>
    </source>
</evidence>
<evidence type="ECO:0000256" key="3">
    <source>
        <dbReference type="ARBA" id="ARBA00022960"/>
    </source>
</evidence>
<keyword evidence="9" id="KW-1185">Reference proteome</keyword>
<evidence type="ECO:0000256" key="4">
    <source>
        <dbReference type="ARBA" id="ARBA00032089"/>
    </source>
</evidence>
<feature type="transmembrane region" description="Helical" evidence="6">
    <location>
        <begin position="12"/>
        <end position="31"/>
    </location>
</feature>
<proteinExistence type="inferred from homology"/>
<dbReference type="EMBL" id="JAUSUE010000003">
    <property type="protein sequence ID" value="MDQ0202954.1"/>
    <property type="molecule type" value="Genomic_DNA"/>
</dbReference>
<comment type="function">
    <text evidence="5">Involved in formation and maintenance of cell shape.</text>
</comment>
<dbReference type="Pfam" id="PF04085">
    <property type="entry name" value="MreC"/>
    <property type="match status" value="1"/>
</dbReference>